<comment type="caution">
    <text evidence="2">The sequence shown here is derived from an EMBL/GenBank/DDBJ whole genome shotgun (WGS) entry which is preliminary data.</text>
</comment>
<feature type="signal peptide" evidence="1">
    <location>
        <begin position="1"/>
        <end position="24"/>
    </location>
</feature>
<dbReference type="Proteomes" id="UP001596142">
    <property type="component" value="Unassembled WGS sequence"/>
</dbReference>
<evidence type="ECO:0000313" key="3">
    <source>
        <dbReference type="Proteomes" id="UP001596142"/>
    </source>
</evidence>
<dbReference type="EMBL" id="JBHSOZ010000010">
    <property type="protein sequence ID" value="MFC5714315.1"/>
    <property type="molecule type" value="Genomic_DNA"/>
</dbReference>
<keyword evidence="3" id="KW-1185">Reference proteome</keyword>
<protein>
    <recommendedName>
        <fullName evidence="4">Lipoprotein</fullName>
    </recommendedName>
</protein>
<accession>A0ABW0YP89</accession>
<dbReference type="PROSITE" id="PS51257">
    <property type="entry name" value="PROKAR_LIPOPROTEIN"/>
    <property type="match status" value="1"/>
</dbReference>
<name>A0ABW0YP89_9BACI</name>
<dbReference type="RefSeq" id="WP_385942954.1">
    <property type="nucleotide sequence ID" value="NZ_JBHSOZ010000010.1"/>
</dbReference>
<proteinExistence type="predicted"/>
<evidence type="ECO:0008006" key="4">
    <source>
        <dbReference type="Google" id="ProtNLM"/>
    </source>
</evidence>
<sequence length="186" mass="21398">MKIYKLLFGLLCLVALLGACGEGAVDDLESDLERTHYEKNNVTDTTPNDKVQNQKRLQHTKGTEDYADLYENYIDRSNDHLETLAMNIHGNEIENLTDILHPIEQMEKEAVELLALPVPYEFEELHAIHTSKMAELTHLKNSLADCFEDSDEHECSMVEVHFDNILLAHNQMEIVWTDVTRREGVF</sequence>
<feature type="chain" id="PRO_5045614263" description="Lipoprotein" evidence="1">
    <location>
        <begin position="25"/>
        <end position="186"/>
    </location>
</feature>
<evidence type="ECO:0000256" key="1">
    <source>
        <dbReference type="SAM" id="SignalP"/>
    </source>
</evidence>
<keyword evidence="1" id="KW-0732">Signal</keyword>
<evidence type="ECO:0000313" key="2">
    <source>
        <dbReference type="EMBL" id="MFC5714315.1"/>
    </source>
</evidence>
<organism evidence="2 3">
    <name type="scientific">Thalassorhabdus alkalitolerans</name>
    <dbReference type="NCBI Taxonomy" id="2282697"/>
    <lineage>
        <taxon>Bacteria</taxon>
        <taxon>Bacillati</taxon>
        <taxon>Bacillota</taxon>
        <taxon>Bacilli</taxon>
        <taxon>Bacillales</taxon>
        <taxon>Bacillaceae</taxon>
        <taxon>Thalassorhabdus</taxon>
    </lineage>
</organism>
<reference evidence="3" key="1">
    <citation type="journal article" date="2019" name="Int. J. Syst. Evol. Microbiol.">
        <title>The Global Catalogue of Microorganisms (GCM) 10K type strain sequencing project: providing services to taxonomists for standard genome sequencing and annotation.</title>
        <authorList>
            <consortium name="The Broad Institute Genomics Platform"/>
            <consortium name="The Broad Institute Genome Sequencing Center for Infectious Disease"/>
            <person name="Wu L."/>
            <person name="Ma J."/>
        </authorList>
    </citation>
    <scope>NUCLEOTIDE SEQUENCE [LARGE SCALE GENOMIC DNA]</scope>
    <source>
        <strain evidence="3">CECT 7184</strain>
    </source>
</reference>
<gene>
    <name evidence="2" type="ORF">ACFPU1_16310</name>
</gene>